<dbReference type="InterPro" id="IPR012340">
    <property type="entry name" value="NA-bd_OB-fold"/>
</dbReference>
<sequence length="132" mass="14938">MGKSQPVMSIDDRIMWDGIEHGELKLQSCSHCRTLRYPPGPICAECLSMESNWVPVAGTGTILSWVTFHKRYFDDFPPPYNSVAVRLDEGPIIMSNLVGDEPEGSWIGKRVRLEFVDHDGRRQHAVRIDRAG</sequence>
<comment type="caution">
    <text evidence="3">The sequence shown here is derived from an EMBL/GenBank/DDBJ whole genome shotgun (WGS) entry which is preliminary data.</text>
</comment>
<keyword evidence="4" id="KW-1185">Reference proteome</keyword>
<feature type="domain" description="ChsH2 rubredoxin-like zinc ribbon" evidence="2">
    <location>
        <begin position="16"/>
        <end position="48"/>
    </location>
</feature>
<dbReference type="OrthoDB" id="7595207at2"/>
<dbReference type="InterPro" id="IPR052513">
    <property type="entry name" value="Thioester_dehydratase-like"/>
</dbReference>
<dbReference type="Proteomes" id="UP000320653">
    <property type="component" value="Unassembled WGS sequence"/>
</dbReference>
<dbReference type="PANTHER" id="PTHR34075">
    <property type="entry name" value="BLR3430 PROTEIN"/>
    <property type="match status" value="1"/>
</dbReference>
<evidence type="ECO:0000313" key="4">
    <source>
        <dbReference type="Proteomes" id="UP000320653"/>
    </source>
</evidence>
<reference evidence="3 4" key="1">
    <citation type="submission" date="2019-06" db="EMBL/GenBank/DDBJ databases">
        <title>Sorghum-associated microbial communities from plants grown in Nebraska, USA.</title>
        <authorList>
            <person name="Schachtman D."/>
        </authorList>
    </citation>
    <scope>NUCLEOTIDE SEQUENCE [LARGE SCALE GENOMIC DNA]</scope>
    <source>
        <strain evidence="3 4">1225</strain>
    </source>
</reference>
<dbReference type="InterPro" id="IPR002878">
    <property type="entry name" value="ChsH2_C"/>
</dbReference>
<organism evidence="3 4">
    <name type="scientific">Neorhizobium alkalisoli</name>
    <dbReference type="NCBI Taxonomy" id="528178"/>
    <lineage>
        <taxon>Bacteria</taxon>
        <taxon>Pseudomonadati</taxon>
        <taxon>Pseudomonadota</taxon>
        <taxon>Alphaproteobacteria</taxon>
        <taxon>Hyphomicrobiales</taxon>
        <taxon>Rhizobiaceae</taxon>
        <taxon>Rhizobium/Agrobacterium group</taxon>
        <taxon>Neorhizobium</taxon>
    </lineage>
</organism>
<dbReference type="Gene3D" id="6.10.30.10">
    <property type="match status" value="1"/>
</dbReference>
<proteinExistence type="predicted"/>
<evidence type="ECO:0000313" key="3">
    <source>
        <dbReference type="EMBL" id="TWF47436.1"/>
    </source>
</evidence>
<protein>
    <recommendedName>
        <fullName evidence="5">OB-fold protein</fullName>
    </recommendedName>
</protein>
<evidence type="ECO:0000259" key="1">
    <source>
        <dbReference type="Pfam" id="PF01796"/>
    </source>
</evidence>
<dbReference type="Pfam" id="PF01796">
    <property type="entry name" value="OB_ChsH2_C"/>
    <property type="match status" value="1"/>
</dbReference>
<dbReference type="InterPro" id="IPR022002">
    <property type="entry name" value="ChsH2_Znr"/>
</dbReference>
<dbReference type="PANTHER" id="PTHR34075:SF5">
    <property type="entry name" value="BLR3430 PROTEIN"/>
    <property type="match status" value="1"/>
</dbReference>
<accession>A0A561QAP6</accession>
<dbReference type="RefSeq" id="WP_145642681.1">
    <property type="nucleotide sequence ID" value="NZ_VIWP01000012.1"/>
</dbReference>
<evidence type="ECO:0008006" key="5">
    <source>
        <dbReference type="Google" id="ProtNLM"/>
    </source>
</evidence>
<dbReference type="EMBL" id="VIWP01000012">
    <property type="protein sequence ID" value="TWF47436.1"/>
    <property type="molecule type" value="Genomic_DNA"/>
</dbReference>
<name>A0A561QAP6_9HYPH</name>
<dbReference type="Pfam" id="PF12172">
    <property type="entry name" value="zf-ChsH2"/>
    <property type="match status" value="1"/>
</dbReference>
<gene>
    <name evidence="3" type="ORF">FHW37_11275</name>
</gene>
<dbReference type="AlphaFoldDB" id="A0A561QAP6"/>
<dbReference type="SUPFAM" id="SSF50249">
    <property type="entry name" value="Nucleic acid-binding proteins"/>
    <property type="match status" value="1"/>
</dbReference>
<evidence type="ECO:0000259" key="2">
    <source>
        <dbReference type="Pfam" id="PF12172"/>
    </source>
</evidence>
<feature type="domain" description="ChsH2 C-terminal OB-fold" evidence="1">
    <location>
        <begin position="53"/>
        <end position="116"/>
    </location>
</feature>